<accession>A0A9W8N3F2</accession>
<organism evidence="1 2">
    <name type="scientific">Xylaria arbuscula</name>
    <dbReference type="NCBI Taxonomy" id="114810"/>
    <lineage>
        <taxon>Eukaryota</taxon>
        <taxon>Fungi</taxon>
        <taxon>Dikarya</taxon>
        <taxon>Ascomycota</taxon>
        <taxon>Pezizomycotina</taxon>
        <taxon>Sordariomycetes</taxon>
        <taxon>Xylariomycetidae</taxon>
        <taxon>Xylariales</taxon>
        <taxon>Xylariaceae</taxon>
        <taxon>Xylaria</taxon>
    </lineage>
</organism>
<reference evidence="1" key="1">
    <citation type="submission" date="2022-07" db="EMBL/GenBank/DDBJ databases">
        <title>Genome Sequence of Xylaria arbuscula.</title>
        <authorList>
            <person name="Buettner E."/>
        </authorList>
    </citation>
    <scope>NUCLEOTIDE SEQUENCE</scope>
    <source>
        <strain evidence="1">VT107</strain>
    </source>
</reference>
<evidence type="ECO:0000313" key="1">
    <source>
        <dbReference type="EMBL" id="KAJ3552240.1"/>
    </source>
</evidence>
<dbReference type="EMBL" id="JANPWZ010003534">
    <property type="protein sequence ID" value="KAJ3552240.1"/>
    <property type="molecule type" value="Genomic_DNA"/>
</dbReference>
<dbReference type="InterPro" id="IPR036291">
    <property type="entry name" value="NAD(P)-bd_dom_sf"/>
</dbReference>
<dbReference type="PANTHER" id="PTHR43976:SF9">
    <property type="entry name" value="OXIDOREDUCTASE"/>
    <property type="match status" value="1"/>
</dbReference>
<keyword evidence="2" id="KW-1185">Reference proteome</keyword>
<dbReference type="VEuPathDB" id="FungiDB:F4678DRAFT_148606"/>
<gene>
    <name evidence="1" type="ORF">NPX13_g11162</name>
</gene>
<evidence type="ECO:0000313" key="2">
    <source>
        <dbReference type="Proteomes" id="UP001148614"/>
    </source>
</evidence>
<dbReference type="Gene3D" id="3.40.50.720">
    <property type="entry name" value="NAD(P)-binding Rossmann-like Domain"/>
    <property type="match status" value="1"/>
</dbReference>
<dbReference type="InterPro" id="IPR002347">
    <property type="entry name" value="SDR_fam"/>
</dbReference>
<sequence length="98" mass="10261">MAQVYLITGASTGFGALCARDLAKEGHIVFAGMYSHDGNTSKYEEEAAAFALEHNVDLRTVALDLLSQAPIDAAVKHVIDATGRIDTISSTCGSTTST</sequence>
<dbReference type="SUPFAM" id="SSF51735">
    <property type="entry name" value="NAD(P)-binding Rossmann-fold domains"/>
    <property type="match status" value="1"/>
</dbReference>
<dbReference type="AlphaFoldDB" id="A0A9W8N3F2"/>
<comment type="caution">
    <text evidence="1">The sequence shown here is derived from an EMBL/GenBank/DDBJ whole genome shotgun (WGS) entry which is preliminary data.</text>
</comment>
<dbReference type="InterPro" id="IPR051911">
    <property type="entry name" value="SDR_oxidoreductase"/>
</dbReference>
<dbReference type="Pfam" id="PF00106">
    <property type="entry name" value="adh_short"/>
    <property type="match status" value="1"/>
</dbReference>
<dbReference type="PANTHER" id="PTHR43976">
    <property type="entry name" value="SHORT CHAIN DEHYDROGENASE"/>
    <property type="match status" value="1"/>
</dbReference>
<protein>
    <submittedName>
        <fullName evidence="1">Uncharacterized protein</fullName>
    </submittedName>
</protein>
<proteinExistence type="predicted"/>
<dbReference type="Proteomes" id="UP001148614">
    <property type="component" value="Unassembled WGS sequence"/>
</dbReference>
<name>A0A9W8N3F2_9PEZI</name>